<gene>
    <name evidence="1" type="ORF">EWM64_g4304</name>
</gene>
<sequence length="198" mass="21312">MPSNLEIVSILANEVFTKDNTVLKHGADILAPCSSVWYGQQVEEVRSYLAIAWDSLGDHKSFMADEENVDKVRGSLGPIVVKGATRDLINAHFEVEGAPFSVLSAPVTEFGIVTPKAGHEAEVKNILTKLAAFLNEAESAAVGGVFAPTVEKEGSYLLLVGWDSVEEKSAKGLEIEEELLAHAEVSFSHVKLLQHEGA</sequence>
<dbReference type="Proteomes" id="UP000298061">
    <property type="component" value="Unassembled WGS sequence"/>
</dbReference>
<organism evidence="1 2">
    <name type="scientific">Hericium alpestre</name>
    <dbReference type="NCBI Taxonomy" id="135208"/>
    <lineage>
        <taxon>Eukaryota</taxon>
        <taxon>Fungi</taxon>
        <taxon>Dikarya</taxon>
        <taxon>Basidiomycota</taxon>
        <taxon>Agaricomycotina</taxon>
        <taxon>Agaricomycetes</taxon>
        <taxon>Russulales</taxon>
        <taxon>Hericiaceae</taxon>
        <taxon>Hericium</taxon>
    </lineage>
</organism>
<dbReference type="OrthoDB" id="3830579at2759"/>
<evidence type="ECO:0000313" key="1">
    <source>
        <dbReference type="EMBL" id="TFY79705.1"/>
    </source>
</evidence>
<comment type="caution">
    <text evidence="1">The sequence shown here is derived from an EMBL/GenBank/DDBJ whole genome shotgun (WGS) entry which is preliminary data.</text>
</comment>
<evidence type="ECO:0000313" key="2">
    <source>
        <dbReference type="Proteomes" id="UP000298061"/>
    </source>
</evidence>
<dbReference type="AlphaFoldDB" id="A0A4Y9ZYX2"/>
<name>A0A4Y9ZYX2_9AGAM</name>
<keyword evidence="2" id="KW-1185">Reference proteome</keyword>
<protein>
    <recommendedName>
        <fullName evidence="3">ABM domain-containing protein</fullName>
    </recommendedName>
</protein>
<evidence type="ECO:0008006" key="3">
    <source>
        <dbReference type="Google" id="ProtNLM"/>
    </source>
</evidence>
<accession>A0A4Y9ZYX2</accession>
<dbReference type="Gene3D" id="3.30.70.100">
    <property type="match status" value="1"/>
</dbReference>
<dbReference type="EMBL" id="SFCI01000454">
    <property type="protein sequence ID" value="TFY79705.1"/>
    <property type="molecule type" value="Genomic_DNA"/>
</dbReference>
<dbReference type="STRING" id="135208.A0A4Y9ZYX2"/>
<proteinExistence type="predicted"/>
<reference evidence="1 2" key="1">
    <citation type="submission" date="2019-02" db="EMBL/GenBank/DDBJ databases">
        <title>Genome sequencing of the rare red list fungi Hericium alpestre (H. flagellum).</title>
        <authorList>
            <person name="Buettner E."/>
            <person name="Kellner H."/>
        </authorList>
    </citation>
    <scope>NUCLEOTIDE SEQUENCE [LARGE SCALE GENOMIC DNA]</scope>
    <source>
        <strain evidence="1 2">DSM 108284</strain>
    </source>
</reference>